<dbReference type="SUPFAM" id="SSF52540">
    <property type="entry name" value="P-loop containing nucleoside triphosphate hydrolases"/>
    <property type="match status" value="1"/>
</dbReference>
<feature type="active site" description="GMP-histidine intermediate" evidence="18">
    <location>
        <position position="76"/>
    </location>
</feature>
<dbReference type="InterPro" id="IPR003203">
    <property type="entry name" value="CobU/CobP"/>
</dbReference>
<keyword evidence="12 19" id="KW-0547">Nucleotide-binding</keyword>
<feature type="binding site" evidence="19">
    <location>
        <begin position="58"/>
        <end position="60"/>
    </location>
    <ligand>
        <name>GTP</name>
        <dbReference type="ChEBI" id="CHEBI:37565"/>
    </ligand>
</feature>
<dbReference type="EMBL" id="CP053586">
    <property type="protein sequence ID" value="WNZ22576.1"/>
    <property type="molecule type" value="Genomic_DNA"/>
</dbReference>
<evidence type="ECO:0000256" key="5">
    <source>
        <dbReference type="ARBA" id="ARBA00004692"/>
    </source>
</evidence>
<sequence>MNPEDAGKKTDRANHEANPAGHSTRSSLILVTGAARSGKSEWAEALAAQSSRFVTYVATAQLDPDDLEWQARIRQHQQRRPADWKTLHVPLDLAATLRQAEASECLLVDSLGTWLANWLEQDESTWEQTAQELLDSLAQTVAQVIFVAEETGWGVVPAYPIGRTFRDRLGKLTRQIGALANPVYLVAGGHVLNLSQLGTPLPH</sequence>
<evidence type="ECO:0000256" key="7">
    <source>
        <dbReference type="ARBA" id="ARBA00007490"/>
    </source>
</evidence>
<evidence type="ECO:0000256" key="20">
    <source>
        <dbReference type="SAM" id="MobiDB-lite"/>
    </source>
</evidence>
<comment type="catalytic activity">
    <reaction evidence="2">
        <text>adenosylcob(III)inamide phosphate + GTP + H(+) = adenosylcob(III)inamide-GDP + diphosphate</text>
        <dbReference type="Rhea" id="RHEA:22712"/>
        <dbReference type="ChEBI" id="CHEBI:15378"/>
        <dbReference type="ChEBI" id="CHEBI:33019"/>
        <dbReference type="ChEBI" id="CHEBI:37565"/>
        <dbReference type="ChEBI" id="CHEBI:58502"/>
        <dbReference type="ChEBI" id="CHEBI:60487"/>
        <dbReference type="EC" id="2.7.7.62"/>
    </reaction>
</comment>
<comment type="catalytic activity">
    <reaction evidence="1">
        <text>adenosylcob(III)inamide + ATP = adenosylcob(III)inamide phosphate + ADP + H(+)</text>
        <dbReference type="Rhea" id="RHEA:15769"/>
        <dbReference type="ChEBI" id="CHEBI:2480"/>
        <dbReference type="ChEBI" id="CHEBI:15378"/>
        <dbReference type="ChEBI" id="CHEBI:30616"/>
        <dbReference type="ChEBI" id="CHEBI:58502"/>
        <dbReference type="ChEBI" id="CHEBI:456216"/>
        <dbReference type="EC" id="2.7.1.156"/>
    </reaction>
</comment>
<keyword evidence="10" id="KW-0169">Cobalamin biosynthesis</keyword>
<feature type="binding site" evidence="19">
    <location>
        <begin position="33"/>
        <end position="40"/>
    </location>
    <ligand>
        <name>GTP</name>
        <dbReference type="ChEBI" id="CHEBI:37565"/>
    </ligand>
</feature>
<gene>
    <name evidence="21" type="primary">cobU</name>
    <name evidence="21" type="ORF">HJG54_06690</name>
</gene>
<evidence type="ECO:0000256" key="14">
    <source>
        <dbReference type="ARBA" id="ARBA00022840"/>
    </source>
</evidence>
<dbReference type="InterPro" id="IPR027417">
    <property type="entry name" value="P-loop_NTPase"/>
</dbReference>
<comment type="pathway">
    <text evidence="5">Cofactor biosynthesis; adenosylcobalamin biosynthesis; adenosylcobalamin from cob(II)yrinate a,c-diamide: step 6/7.</text>
</comment>
<protein>
    <recommendedName>
        <fullName evidence="16">Adenosylcobinamide kinase</fullName>
        <ecNumber evidence="8">2.7.1.156</ecNumber>
        <ecNumber evidence="9">2.7.7.62</ecNumber>
    </recommendedName>
    <alternativeName>
        <fullName evidence="17">Adenosylcobinamide-phosphate guanylyltransferase</fullName>
    </alternativeName>
</protein>
<dbReference type="PIRSF" id="PIRSF006135">
    <property type="entry name" value="CobU"/>
    <property type="match status" value="1"/>
</dbReference>
<keyword evidence="13 21" id="KW-0418">Kinase</keyword>
<evidence type="ECO:0000256" key="13">
    <source>
        <dbReference type="ARBA" id="ARBA00022777"/>
    </source>
</evidence>
<evidence type="ECO:0000256" key="11">
    <source>
        <dbReference type="ARBA" id="ARBA00022679"/>
    </source>
</evidence>
<proteinExistence type="inferred from homology"/>
<dbReference type="PANTHER" id="PTHR34848:SF1">
    <property type="entry name" value="BIFUNCTIONAL ADENOSYLCOBALAMIN BIOSYNTHESIS PROTEIN COBU"/>
    <property type="match status" value="1"/>
</dbReference>
<evidence type="ECO:0000256" key="3">
    <source>
        <dbReference type="ARBA" id="ARBA00001522"/>
    </source>
</evidence>
<dbReference type="Pfam" id="PF02283">
    <property type="entry name" value="CobU"/>
    <property type="match status" value="1"/>
</dbReference>
<dbReference type="PANTHER" id="PTHR34848">
    <property type="match status" value="1"/>
</dbReference>
<dbReference type="RefSeq" id="WP_316434061.1">
    <property type="nucleotide sequence ID" value="NZ_CP053586.1"/>
</dbReference>
<comment type="catalytic activity">
    <reaction evidence="3">
        <text>adenosylcob(III)inamide + GTP = adenosylcob(III)inamide phosphate + GDP + H(+)</text>
        <dbReference type="Rhea" id="RHEA:15765"/>
        <dbReference type="ChEBI" id="CHEBI:2480"/>
        <dbReference type="ChEBI" id="CHEBI:15378"/>
        <dbReference type="ChEBI" id="CHEBI:37565"/>
        <dbReference type="ChEBI" id="CHEBI:58189"/>
        <dbReference type="ChEBI" id="CHEBI:58502"/>
        <dbReference type="EC" id="2.7.1.156"/>
    </reaction>
</comment>
<dbReference type="EC" id="2.7.1.156" evidence="8"/>
<dbReference type="GO" id="GO:0005525">
    <property type="term" value="F:GTP binding"/>
    <property type="evidence" value="ECO:0007669"/>
    <property type="project" value="UniProtKB-KW"/>
</dbReference>
<evidence type="ECO:0000256" key="9">
    <source>
        <dbReference type="ARBA" id="ARBA00012523"/>
    </source>
</evidence>
<evidence type="ECO:0000256" key="6">
    <source>
        <dbReference type="ARBA" id="ARBA00005159"/>
    </source>
</evidence>
<evidence type="ECO:0000256" key="18">
    <source>
        <dbReference type="PIRSR" id="PIRSR006135-1"/>
    </source>
</evidence>
<keyword evidence="11 21" id="KW-0808">Transferase</keyword>
<evidence type="ECO:0000256" key="17">
    <source>
        <dbReference type="ARBA" id="ARBA00030571"/>
    </source>
</evidence>
<evidence type="ECO:0000256" key="4">
    <source>
        <dbReference type="ARBA" id="ARBA00003889"/>
    </source>
</evidence>
<feature type="binding site" evidence="19">
    <location>
        <position position="109"/>
    </location>
    <ligand>
        <name>GTP</name>
        <dbReference type="ChEBI" id="CHEBI:37565"/>
    </ligand>
</feature>
<evidence type="ECO:0000256" key="19">
    <source>
        <dbReference type="PIRSR" id="PIRSR006135-2"/>
    </source>
</evidence>
<name>A0AA97AHA4_9CYAN</name>
<feature type="region of interest" description="Disordered" evidence="20">
    <location>
        <begin position="1"/>
        <end position="25"/>
    </location>
</feature>
<keyword evidence="14" id="KW-0067">ATP-binding</keyword>
<evidence type="ECO:0000256" key="2">
    <source>
        <dbReference type="ARBA" id="ARBA00000711"/>
    </source>
</evidence>
<keyword evidence="21" id="KW-0548">Nucleotidyltransferase</keyword>
<accession>A0AA97AHA4</accession>
<dbReference type="GO" id="GO:0043752">
    <property type="term" value="F:adenosylcobinamide kinase activity"/>
    <property type="evidence" value="ECO:0007669"/>
    <property type="project" value="UniProtKB-EC"/>
</dbReference>
<evidence type="ECO:0000256" key="10">
    <source>
        <dbReference type="ARBA" id="ARBA00022573"/>
    </source>
</evidence>
<evidence type="ECO:0000256" key="12">
    <source>
        <dbReference type="ARBA" id="ARBA00022741"/>
    </source>
</evidence>
<evidence type="ECO:0000256" key="8">
    <source>
        <dbReference type="ARBA" id="ARBA00012016"/>
    </source>
</evidence>
<dbReference type="GO" id="GO:0008820">
    <property type="term" value="F:cobinamide phosphate guanylyltransferase activity"/>
    <property type="evidence" value="ECO:0007669"/>
    <property type="project" value="UniProtKB-EC"/>
</dbReference>
<feature type="compositionally biased region" description="Basic and acidic residues" evidence="20">
    <location>
        <begin position="1"/>
        <end position="15"/>
    </location>
</feature>
<comment type="similarity">
    <text evidence="7">Belongs to the CobU/CobP family.</text>
</comment>
<dbReference type="GO" id="GO:0005524">
    <property type="term" value="F:ATP binding"/>
    <property type="evidence" value="ECO:0007669"/>
    <property type="project" value="UniProtKB-KW"/>
</dbReference>
<reference evidence="21" key="1">
    <citation type="submission" date="2020-05" db="EMBL/GenBank/DDBJ databases">
        <authorList>
            <person name="Zhu T."/>
            <person name="Keshari N."/>
            <person name="Lu X."/>
        </authorList>
    </citation>
    <scope>NUCLEOTIDE SEQUENCE</scope>
    <source>
        <strain evidence="21">NK1-12</strain>
    </source>
</reference>
<dbReference type="Gene3D" id="3.40.50.300">
    <property type="entry name" value="P-loop containing nucleotide triphosphate hydrolases"/>
    <property type="match status" value="1"/>
</dbReference>
<organism evidence="21">
    <name type="scientific">Leptolyngbya sp. NK1-12</name>
    <dbReference type="NCBI Taxonomy" id="2547451"/>
    <lineage>
        <taxon>Bacteria</taxon>
        <taxon>Bacillati</taxon>
        <taxon>Cyanobacteriota</taxon>
        <taxon>Cyanophyceae</taxon>
        <taxon>Leptolyngbyales</taxon>
        <taxon>Leptolyngbyaceae</taxon>
        <taxon>Leptolyngbya group</taxon>
        <taxon>Leptolyngbya</taxon>
    </lineage>
</organism>
<evidence type="ECO:0000256" key="15">
    <source>
        <dbReference type="ARBA" id="ARBA00023134"/>
    </source>
</evidence>
<dbReference type="NCBIfam" id="NF004469">
    <property type="entry name" value="PRK05800.1"/>
    <property type="match status" value="1"/>
</dbReference>
<dbReference type="AlphaFoldDB" id="A0AA97AHA4"/>
<dbReference type="GO" id="GO:0009236">
    <property type="term" value="P:cobalamin biosynthetic process"/>
    <property type="evidence" value="ECO:0007669"/>
    <property type="project" value="UniProtKB-KW"/>
</dbReference>
<evidence type="ECO:0000256" key="1">
    <source>
        <dbReference type="ARBA" id="ARBA00000312"/>
    </source>
</evidence>
<comment type="function">
    <text evidence="4">Catalyzes ATP-dependent phosphorylation of adenosylcobinamide and addition of GMP to adenosylcobinamide phosphate.</text>
</comment>
<evidence type="ECO:0000256" key="16">
    <source>
        <dbReference type="ARBA" id="ARBA00029570"/>
    </source>
</evidence>
<dbReference type="EC" id="2.7.7.62" evidence="9"/>
<evidence type="ECO:0000313" key="21">
    <source>
        <dbReference type="EMBL" id="WNZ22576.1"/>
    </source>
</evidence>
<keyword evidence="15 19" id="KW-0342">GTP-binding</keyword>
<dbReference type="CDD" id="cd00544">
    <property type="entry name" value="CobU"/>
    <property type="match status" value="1"/>
</dbReference>
<comment type="pathway">
    <text evidence="6">Cofactor biosynthesis; adenosylcobalamin biosynthesis; adenosylcobalamin from cob(II)yrinate a,c-diamide: step 5/7.</text>
</comment>